<evidence type="ECO:0000313" key="1">
    <source>
        <dbReference type="EMBL" id="MBK1870224.1"/>
    </source>
</evidence>
<evidence type="ECO:0000313" key="2">
    <source>
        <dbReference type="Proteomes" id="UP000616151"/>
    </source>
</evidence>
<accession>A0ACC5RC08</accession>
<proteinExistence type="predicted"/>
<dbReference type="Proteomes" id="UP000616151">
    <property type="component" value="Unassembled WGS sequence"/>
</dbReference>
<organism evidence="1 2">
    <name type="scientific">Taklimakanibacter albus</name>
    <dbReference type="NCBI Taxonomy" id="2800327"/>
    <lineage>
        <taxon>Bacteria</taxon>
        <taxon>Pseudomonadati</taxon>
        <taxon>Pseudomonadota</taxon>
        <taxon>Alphaproteobacteria</taxon>
        <taxon>Hyphomicrobiales</taxon>
        <taxon>Aestuariivirgaceae</taxon>
        <taxon>Taklimakanibacter</taxon>
    </lineage>
</organism>
<dbReference type="EMBL" id="JAENHL010000008">
    <property type="protein sequence ID" value="MBK1870224.1"/>
    <property type="molecule type" value="Genomic_DNA"/>
</dbReference>
<comment type="caution">
    <text evidence="1">The sequence shown here is derived from an EMBL/GenBank/DDBJ whole genome shotgun (WGS) entry which is preliminary data.</text>
</comment>
<name>A0ACC5RC08_9HYPH</name>
<gene>
    <name evidence="1" type="ORF">JHL16_27930</name>
</gene>
<keyword evidence="2" id="KW-1185">Reference proteome</keyword>
<reference evidence="1" key="1">
    <citation type="submission" date="2021-01" db="EMBL/GenBank/DDBJ databases">
        <authorList>
            <person name="Sun Q."/>
        </authorList>
    </citation>
    <scope>NUCLEOTIDE SEQUENCE</scope>
    <source>
        <strain evidence="1">YIM B02566</strain>
    </source>
</reference>
<sequence>MSKARVQINWSRLKAFAYKAIPTLLTSALALGLSATAALTDRVGDPIELAAAEPGTNLDGAAKVTSAHALHTAAIYNRPKAAKFLVGRGIPVDTRNEAGLTPLMVAATFGNVEVADVLLTLGADITARNPAGHTPLHIAALAGQADILRLLLDHGADIAIRAPHEGETPLHFAALYGRLKAIDLLAARGAGIDMKDNQGVTPLQYARLRLQKQAVERLLKFGAHEDGLHDAVNAGDVARVVELIAQGADVNAYDLFGTPLHLAAAKGRTGIAVILIDRGADLEAPGEPEGALPLHTAALNGQAQVAALLIDRGAKVDARDAAGRTALMVAAGFLHPQMAKLLLANGANPNAQDGVWGDMPAHYAACSGDIETMRLLLKAGVDINSAGKGNGSTALHYAANKGAIGMVDFLIQSGAQVNAADESGWTPLKLASNHRHQDVVERLEKLGAKR</sequence>
<protein>
    <submittedName>
        <fullName evidence="1">Ankyrin repeat domain-containing protein</fullName>
    </submittedName>
</protein>